<dbReference type="Proteomes" id="UP000499080">
    <property type="component" value="Unassembled WGS sequence"/>
</dbReference>
<dbReference type="EMBL" id="BGPR01017470">
    <property type="protein sequence ID" value="GBN76258.1"/>
    <property type="molecule type" value="Genomic_DNA"/>
</dbReference>
<evidence type="ECO:0000313" key="1">
    <source>
        <dbReference type="EMBL" id="GBN76258.1"/>
    </source>
</evidence>
<keyword evidence="2" id="KW-1185">Reference proteome</keyword>
<dbReference type="AlphaFoldDB" id="A0A4Y2RKS3"/>
<protein>
    <submittedName>
        <fullName evidence="1">Uncharacterized protein</fullName>
    </submittedName>
</protein>
<organism evidence="1 2">
    <name type="scientific">Araneus ventricosus</name>
    <name type="common">Orbweaver spider</name>
    <name type="synonym">Epeira ventricosa</name>
    <dbReference type="NCBI Taxonomy" id="182803"/>
    <lineage>
        <taxon>Eukaryota</taxon>
        <taxon>Metazoa</taxon>
        <taxon>Ecdysozoa</taxon>
        <taxon>Arthropoda</taxon>
        <taxon>Chelicerata</taxon>
        <taxon>Arachnida</taxon>
        <taxon>Araneae</taxon>
        <taxon>Araneomorphae</taxon>
        <taxon>Entelegynae</taxon>
        <taxon>Araneoidea</taxon>
        <taxon>Araneidae</taxon>
        <taxon>Araneus</taxon>
    </lineage>
</organism>
<reference evidence="1 2" key="1">
    <citation type="journal article" date="2019" name="Sci. Rep.">
        <title>Orb-weaving spider Araneus ventricosus genome elucidates the spidroin gene catalogue.</title>
        <authorList>
            <person name="Kono N."/>
            <person name="Nakamura H."/>
            <person name="Ohtoshi R."/>
            <person name="Moran D.A.P."/>
            <person name="Shinohara A."/>
            <person name="Yoshida Y."/>
            <person name="Fujiwara M."/>
            <person name="Mori M."/>
            <person name="Tomita M."/>
            <person name="Arakawa K."/>
        </authorList>
    </citation>
    <scope>NUCLEOTIDE SEQUENCE [LARGE SCALE GENOMIC DNA]</scope>
</reference>
<sequence length="92" mass="10561">MRSDLIPYYVGSVNIRKYRTVCRTQFPSDCKRVRSCLSTLPDCKSKQLINIRFCVKVPMEPDLYNPAFNSMIPNPPQTALFDRDRTQTVSGA</sequence>
<comment type="caution">
    <text evidence="1">The sequence shown here is derived from an EMBL/GenBank/DDBJ whole genome shotgun (WGS) entry which is preliminary data.</text>
</comment>
<gene>
    <name evidence="1" type="ORF">AVEN_151059_1</name>
</gene>
<evidence type="ECO:0000313" key="2">
    <source>
        <dbReference type="Proteomes" id="UP000499080"/>
    </source>
</evidence>
<proteinExistence type="predicted"/>
<name>A0A4Y2RKS3_ARAVE</name>
<accession>A0A4Y2RKS3</accession>